<dbReference type="EMBL" id="BQKI01000012">
    <property type="protein sequence ID" value="GJN05394.1"/>
    <property type="molecule type" value="Genomic_DNA"/>
</dbReference>
<protein>
    <recommendedName>
        <fullName evidence="3">BTB domain-containing protein</fullName>
    </recommendedName>
</protein>
<dbReference type="Pfam" id="PF00651">
    <property type="entry name" value="BTB"/>
    <property type="match status" value="1"/>
</dbReference>
<dbReference type="PROSITE" id="PS50097">
    <property type="entry name" value="BTB"/>
    <property type="match status" value="1"/>
</dbReference>
<sequence length="157" mass="17631">MQSPVFKAELYGPMMGNTADSERQDITVEDMEPDVFKALLTYIYTDSLPSMDDLEGADKEEMVKHLLVAADRYGMERMKLECESVLCESLDVDRVAATLALADQHHCNGLKDVCIEFMNSSNRMDDVVATQGYKDLKRSCPAVVIDVLERATKSRKI</sequence>
<name>A0AAV5D432_ELECO</name>
<proteinExistence type="inferred from homology"/>
<dbReference type="Gene3D" id="3.30.710.10">
    <property type="entry name" value="Potassium Channel Kv1.1, Chain A"/>
    <property type="match status" value="1"/>
</dbReference>
<organism evidence="4 5">
    <name type="scientific">Eleusine coracana subsp. coracana</name>
    <dbReference type="NCBI Taxonomy" id="191504"/>
    <lineage>
        <taxon>Eukaryota</taxon>
        <taxon>Viridiplantae</taxon>
        <taxon>Streptophyta</taxon>
        <taxon>Embryophyta</taxon>
        <taxon>Tracheophyta</taxon>
        <taxon>Spermatophyta</taxon>
        <taxon>Magnoliopsida</taxon>
        <taxon>Liliopsida</taxon>
        <taxon>Poales</taxon>
        <taxon>Poaceae</taxon>
        <taxon>PACMAD clade</taxon>
        <taxon>Chloridoideae</taxon>
        <taxon>Cynodonteae</taxon>
        <taxon>Eleusininae</taxon>
        <taxon>Eleusine</taxon>
    </lineage>
</organism>
<reference evidence="4" key="2">
    <citation type="submission" date="2021-12" db="EMBL/GenBank/DDBJ databases">
        <title>Resequencing data analysis of finger millet.</title>
        <authorList>
            <person name="Hatakeyama M."/>
            <person name="Aluri S."/>
            <person name="Balachadran M.T."/>
            <person name="Sivarajan S.R."/>
            <person name="Poveda L."/>
            <person name="Shimizu-Inatsugi R."/>
            <person name="Schlapbach R."/>
            <person name="Sreeman S.M."/>
            <person name="Shimizu K.K."/>
        </authorList>
    </citation>
    <scope>NUCLEOTIDE SEQUENCE</scope>
</reference>
<dbReference type="PANTHER" id="PTHR26379:SF474">
    <property type="entry name" value="OS08G0228200 PROTEIN"/>
    <property type="match status" value="1"/>
</dbReference>
<comment type="caution">
    <text evidence="4">The sequence shown here is derived from an EMBL/GenBank/DDBJ whole genome shotgun (WGS) entry which is preliminary data.</text>
</comment>
<dbReference type="AlphaFoldDB" id="A0AAV5D432"/>
<feature type="domain" description="BTB" evidence="3">
    <location>
        <begin position="1"/>
        <end position="52"/>
    </location>
</feature>
<evidence type="ECO:0000313" key="4">
    <source>
        <dbReference type="EMBL" id="GJN05394.1"/>
    </source>
</evidence>
<dbReference type="Proteomes" id="UP001054889">
    <property type="component" value="Unassembled WGS sequence"/>
</dbReference>
<dbReference type="Pfam" id="PF24570">
    <property type="entry name" value="BACK_BPM_SPOP"/>
    <property type="match status" value="1"/>
</dbReference>
<keyword evidence="5" id="KW-1185">Reference proteome</keyword>
<accession>A0AAV5D432</accession>
<dbReference type="InterPro" id="IPR045005">
    <property type="entry name" value="BPM1-6"/>
</dbReference>
<gene>
    <name evidence="4" type="primary">ga23015</name>
    <name evidence="4" type="ORF">PR202_ga23015</name>
</gene>
<dbReference type="InterPro" id="IPR056423">
    <property type="entry name" value="BACK_BPM_SPOP"/>
</dbReference>
<evidence type="ECO:0000256" key="1">
    <source>
        <dbReference type="ARBA" id="ARBA00004906"/>
    </source>
</evidence>
<comment type="similarity">
    <text evidence="2">Belongs to the Tdpoz family.</text>
</comment>
<dbReference type="SUPFAM" id="SSF54695">
    <property type="entry name" value="POZ domain"/>
    <property type="match status" value="1"/>
</dbReference>
<evidence type="ECO:0000313" key="5">
    <source>
        <dbReference type="Proteomes" id="UP001054889"/>
    </source>
</evidence>
<dbReference type="PANTHER" id="PTHR26379">
    <property type="entry name" value="BTB/POZ AND MATH DOMAIN-CONTAINING PROTEIN 1"/>
    <property type="match status" value="1"/>
</dbReference>
<dbReference type="InterPro" id="IPR000210">
    <property type="entry name" value="BTB/POZ_dom"/>
</dbReference>
<reference evidence="4" key="1">
    <citation type="journal article" date="2018" name="DNA Res.">
        <title>Multiple hybrid de novo genome assembly of finger millet, an orphan allotetraploid crop.</title>
        <authorList>
            <person name="Hatakeyama M."/>
            <person name="Aluri S."/>
            <person name="Balachadran M.T."/>
            <person name="Sivarajan S.R."/>
            <person name="Patrignani A."/>
            <person name="Gruter S."/>
            <person name="Poveda L."/>
            <person name="Shimizu-Inatsugi R."/>
            <person name="Baeten J."/>
            <person name="Francoijs K.J."/>
            <person name="Nataraja K.N."/>
            <person name="Reddy Y.A.N."/>
            <person name="Phadnis S."/>
            <person name="Ravikumar R.L."/>
            <person name="Schlapbach R."/>
            <person name="Sreeman S.M."/>
            <person name="Shimizu K.K."/>
        </authorList>
    </citation>
    <scope>NUCLEOTIDE SEQUENCE</scope>
</reference>
<dbReference type="GO" id="GO:0016567">
    <property type="term" value="P:protein ubiquitination"/>
    <property type="evidence" value="ECO:0007669"/>
    <property type="project" value="InterPro"/>
</dbReference>
<evidence type="ECO:0000259" key="3">
    <source>
        <dbReference type="PROSITE" id="PS50097"/>
    </source>
</evidence>
<comment type="pathway">
    <text evidence="1">Protein modification; protein ubiquitination.</text>
</comment>
<dbReference type="Gene3D" id="1.25.40.420">
    <property type="match status" value="1"/>
</dbReference>
<dbReference type="InterPro" id="IPR011333">
    <property type="entry name" value="SKP1/BTB/POZ_sf"/>
</dbReference>
<evidence type="ECO:0000256" key="2">
    <source>
        <dbReference type="ARBA" id="ARBA00010846"/>
    </source>
</evidence>